<dbReference type="AlphaFoldDB" id="A0A511XPK7"/>
<dbReference type="CDD" id="cd13519">
    <property type="entry name" value="PBP2_PEB3_AcfC"/>
    <property type="match status" value="1"/>
</dbReference>
<dbReference type="Proteomes" id="UP000321746">
    <property type="component" value="Unassembled WGS sequence"/>
</dbReference>
<organism evidence="2 3">
    <name type="scientific">Acetobacter oeni</name>
    <dbReference type="NCBI Taxonomy" id="304077"/>
    <lineage>
        <taxon>Bacteria</taxon>
        <taxon>Pseudomonadati</taxon>
        <taxon>Pseudomonadota</taxon>
        <taxon>Alphaproteobacteria</taxon>
        <taxon>Acetobacterales</taxon>
        <taxon>Acetobacteraceae</taxon>
        <taxon>Acetobacter</taxon>
    </lineage>
</organism>
<evidence type="ECO:0000313" key="3">
    <source>
        <dbReference type="Proteomes" id="UP000321746"/>
    </source>
</evidence>
<sequence>MKRLLVGILASAAIAGPAFAGTIHVYGPGGPAPAMKEAAAAFGKMNGAEVIVTSGPTPQWSDALKADGDVLFSGSEVMMSDFVSSFGDTVVPGTVTPLYMRPAGILVRPGNPKHIRGFADLLKPSIRITVVDGAGQQGMWEDIAGRDGNIATTKAFRHNIVLYAKNTGLALKGWNADPSIDAWVTFPIWAKANPGVANVVPLDANRRVYRDAGVALTRRGEASSEAKAFVRFVSSAKGSAIFQKWGWQ</sequence>
<feature type="chain" id="PRO_5021901041" evidence="1">
    <location>
        <begin position="21"/>
        <end position="248"/>
    </location>
</feature>
<gene>
    <name evidence="2" type="ORF">AOE01nite_31090</name>
</gene>
<evidence type="ECO:0000313" key="2">
    <source>
        <dbReference type="EMBL" id="GEN64885.1"/>
    </source>
</evidence>
<evidence type="ECO:0000256" key="1">
    <source>
        <dbReference type="SAM" id="SignalP"/>
    </source>
</evidence>
<keyword evidence="3" id="KW-1185">Reference proteome</keyword>
<feature type="signal peptide" evidence="1">
    <location>
        <begin position="1"/>
        <end position="20"/>
    </location>
</feature>
<keyword evidence="1" id="KW-0732">Signal</keyword>
<proteinExistence type="predicted"/>
<name>A0A511XPK7_9PROT</name>
<reference evidence="2 3" key="1">
    <citation type="submission" date="2019-07" db="EMBL/GenBank/DDBJ databases">
        <title>Whole genome shotgun sequence of Acetobacter oeni NBRC 105207.</title>
        <authorList>
            <person name="Hosoyama A."/>
            <person name="Uohara A."/>
            <person name="Ohji S."/>
            <person name="Ichikawa N."/>
        </authorList>
    </citation>
    <scope>NUCLEOTIDE SEQUENCE [LARGE SCALE GENOMIC DNA]</scope>
    <source>
        <strain evidence="2 3">NBRC 105207</strain>
    </source>
</reference>
<dbReference type="RefSeq" id="WP_146892185.1">
    <property type="nucleotide sequence ID" value="NZ_BJYG01000058.1"/>
</dbReference>
<comment type="caution">
    <text evidence="2">The sequence shown here is derived from an EMBL/GenBank/DDBJ whole genome shotgun (WGS) entry which is preliminary data.</text>
</comment>
<dbReference type="EMBL" id="BJYG01000058">
    <property type="protein sequence ID" value="GEN64885.1"/>
    <property type="molecule type" value="Genomic_DNA"/>
</dbReference>
<dbReference type="Pfam" id="PF13531">
    <property type="entry name" value="SBP_bac_11"/>
    <property type="match status" value="1"/>
</dbReference>
<accession>A0A511XPK7</accession>
<dbReference type="SUPFAM" id="SSF53850">
    <property type="entry name" value="Periplasmic binding protein-like II"/>
    <property type="match status" value="1"/>
</dbReference>
<dbReference type="Gene3D" id="3.40.190.10">
    <property type="entry name" value="Periplasmic binding protein-like II"/>
    <property type="match status" value="2"/>
</dbReference>
<protein>
    <submittedName>
        <fullName evidence="2">ABC transporter substrate-binding protein</fullName>
    </submittedName>
</protein>
<dbReference type="OrthoDB" id="9802127at2"/>